<gene>
    <name evidence="1" type="ORF">BZL30_7808</name>
</gene>
<comment type="caution">
    <text evidence="1">The sequence shown here is derived from an EMBL/GenBank/DDBJ whole genome shotgun (WGS) entry which is preliminary data.</text>
</comment>
<dbReference type="Proteomes" id="UP000189229">
    <property type="component" value="Unassembled WGS sequence"/>
</dbReference>
<name>A0A1V3WLI5_MYCKA</name>
<sequence length="63" mass="7114">MTTESRIIGHPDIVPNRPNWRCGTYLICVRGGISARSDGSPYFRVRQHHRAPHPSKTVTTESL</sequence>
<organism evidence="1 2">
    <name type="scientific">Mycobacterium kansasii</name>
    <dbReference type="NCBI Taxonomy" id="1768"/>
    <lineage>
        <taxon>Bacteria</taxon>
        <taxon>Bacillati</taxon>
        <taxon>Actinomycetota</taxon>
        <taxon>Actinomycetes</taxon>
        <taxon>Mycobacteriales</taxon>
        <taxon>Mycobacteriaceae</taxon>
        <taxon>Mycobacterium</taxon>
    </lineage>
</organism>
<reference evidence="1 2" key="1">
    <citation type="submission" date="2017-02" db="EMBL/GenBank/DDBJ databases">
        <title>Complete genome sequences of Mycobacterium kansasii strains isolated from rhesus macaques.</title>
        <authorList>
            <person name="Panda A."/>
            <person name="Nagaraj S."/>
            <person name="Zhao X."/>
            <person name="Tettelin H."/>
            <person name="Detolla L.J."/>
        </authorList>
    </citation>
    <scope>NUCLEOTIDE SEQUENCE [LARGE SCALE GENOMIC DNA]</scope>
    <source>
        <strain evidence="1 2">11-3813</strain>
    </source>
</reference>
<proteinExistence type="predicted"/>
<evidence type="ECO:0000313" key="2">
    <source>
        <dbReference type="Proteomes" id="UP000189229"/>
    </source>
</evidence>
<dbReference type="EMBL" id="MVBM01000008">
    <property type="protein sequence ID" value="OOK67276.1"/>
    <property type="molecule type" value="Genomic_DNA"/>
</dbReference>
<dbReference type="AlphaFoldDB" id="A0A1V3WLI5"/>
<protein>
    <submittedName>
        <fullName evidence="1">Uncharacterized protein</fullName>
    </submittedName>
</protein>
<evidence type="ECO:0000313" key="1">
    <source>
        <dbReference type="EMBL" id="OOK67276.1"/>
    </source>
</evidence>
<accession>A0A1V3WLI5</accession>